<dbReference type="AlphaFoldDB" id="A0A9W4XU91"/>
<evidence type="ECO:0000313" key="2">
    <source>
        <dbReference type="EMBL" id="CAI6333082.1"/>
    </source>
</evidence>
<protein>
    <submittedName>
        <fullName evidence="2">Uncharacterized protein</fullName>
    </submittedName>
</protein>
<proteinExistence type="predicted"/>
<feature type="compositionally biased region" description="Basic and acidic residues" evidence="1">
    <location>
        <begin position="37"/>
        <end position="51"/>
    </location>
</feature>
<dbReference type="EMBL" id="CAOQHR010000004">
    <property type="protein sequence ID" value="CAI6333082.1"/>
    <property type="molecule type" value="Genomic_DNA"/>
</dbReference>
<evidence type="ECO:0000313" key="3">
    <source>
        <dbReference type="Proteomes" id="UP001152607"/>
    </source>
</evidence>
<feature type="region of interest" description="Disordered" evidence="1">
    <location>
        <begin position="265"/>
        <end position="406"/>
    </location>
</feature>
<name>A0A9W4XU91_9PLEO</name>
<feature type="compositionally biased region" description="Polar residues" evidence="1">
    <location>
        <begin position="194"/>
        <end position="206"/>
    </location>
</feature>
<dbReference type="Proteomes" id="UP001152607">
    <property type="component" value="Unassembled WGS sequence"/>
</dbReference>
<comment type="caution">
    <text evidence="2">The sequence shown here is derived from an EMBL/GenBank/DDBJ whole genome shotgun (WGS) entry which is preliminary data.</text>
</comment>
<keyword evidence="3" id="KW-1185">Reference proteome</keyword>
<feature type="compositionally biased region" description="Low complexity" evidence="1">
    <location>
        <begin position="184"/>
        <end position="193"/>
    </location>
</feature>
<reference evidence="2" key="1">
    <citation type="submission" date="2023-01" db="EMBL/GenBank/DDBJ databases">
        <authorList>
            <person name="Van Ghelder C."/>
            <person name="Rancurel C."/>
        </authorList>
    </citation>
    <scope>NUCLEOTIDE SEQUENCE</scope>
    <source>
        <strain evidence="2">CNCM I-4278</strain>
    </source>
</reference>
<dbReference type="OrthoDB" id="5204833at2759"/>
<accession>A0A9W4XU91</accession>
<feature type="compositionally biased region" description="Basic residues" evidence="1">
    <location>
        <begin position="1"/>
        <end position="10"/>
    </location>
</feature>
<evidence type="ECO:0000256" key="1">
    <source>
        <dbReference type="SAM" id="MobiDB-lite"/>
    </source>
</evidence>
<feature type="region of interest" description="Disordered" evidence="1">
    <location>
        <begin position="584"/>
        <end position="610"/>
    </location>
</feature>
<organism evidence="2 3">
    <name type="scientific">Periconia digitata</name>
    <dbReference type="NCBI Taxonomy" id="1303443"/>
    <lineage>
        <taxon>Eukaryota</taxon>
        <taxon>Fungi</taxon>
        <taxon>Dikarya</taxon>
        <taxon>Ascomycota</taxon>
        <taxon>Pezizomycotina</taxon>
        <taxon>Dothideomycetes</taxon>
        <taxon>Pleosporomycetidae</taxon>
        <taxon>Pleosporales</taxon>
        <taxon>Massarineae</taxon>
        <taxon>Periconiaceae</taxon>
        <taxon>Periconia</taxon>
    </lineage>
</organism>
<sequence length="723" mass="78008">MARRSARLLKRSPTPAEESILSNASWETAHSELSPPRNERLPSVVEDHEPALETPQKPVAQKPDTAVKAQKASQLPQTEHTPTSLTPASTACQTPKNRTPILPATQEMHPALHHPTTAKMLDEARWLGFQNMGAHTAPPKAASSAVGQGTPSKTPASSKTLPGAAEDAKSPSSAFKFRFRMKSPFSGLSPSSSRVLNNGGEKSTASARDLFKADEFTAPVDMDTKRKTAVPKGKMKRFSDVHMKQFKKMDSIANHPSSFRTVQLVNTPLKKSSSRADLSKPESSGTANNKLKRTQSKMNLLDTVTKGAGPALGRITSNTDTEELQPKVAFTPLKRTQSKTDLGGSSLPRFQSTVRMVPPSRDGRPLSRDNDNPFAKRVKRTENDDAATTRPASRSGRSEASKPNIAKVATPARKITSQTALPRFASRLMTPTKASLARSHTVKAVKSQSMIPSLLKSPSTTNLFSPTNIGQAMKDGVRDGMRKTSNSLQKVKSILRTPNPKFSNDISKIAAGTHMSPPTDDLYKPLPIAPQTVPAKKHVLFSSSTLERDNQEDWAKSPSPMKLRAGSEIPAGAVVYPSLQGGGDVEYPTIHEDSESSAASPSRRLTFGDVEANKPSEFSFQSSKAIDFGPASTGTIRVVRKSNASSMFDGKKRRLNAVEESSDKENSAPAQQDGGRSAKKAKIAPTEPSKTPSKLPRRTPNKRGSALSKSRLAFLSTPKRSKA</sequence>
<feature type="region of interest" description="Disordered" evidence="1">
    <location>
        <begin position="642"/>
        <end position="723"/>
    </location>
</feature>
<feature type="region of interest" description="Disordered" evidence="1">
    <location>
        <begin position="1"/>
        <end position="109"/>
    </location>
</feature>
<feature type="compositionally biased region" description="Polar residues" evidence="1">
    <location>
        <begin position="71"/>
        <end position="97"/>
    </location>
</feature>
<feature type="compositionally biased region" description="Basic and acidic residues" evidence="1">
    <location>
        <begin position="361"/>
        <end position="371"/>
    </location>
</feature>
<feature type="compositionally biased region" description="Polar residues" evidence="1">
    <location>
        <begin position="145"/>
        <end position="160"/>
    </location>
</feature>
<gene>
    <name evidence="2" type="ORF">PDIGIT_LOCUS6118</name>
</gene>
<feature type="region of interest" description="Disordered" evidence="1">
    <location>
        <begin position="133"/>
        <end position="171"/>
    </location>
</feature>
<feature type="region of interest" description="Disordered" evidence="1">
    <location>
        <begin position="184"/>
        <end position="208"/>
    </location>
</feature>